<keyword evidence="8" id="KW-1185">Reference proteome</keyword>
<organism evidence="7 8">
    <name type="scientific">Xylaria arbuscula</name>
    <dbReference type="NCBI Taxonomy" id="114810"/>
    <lineage>
        <taxon>Eukaryota</taxon>
        <taxon>Fungi</taxon>
        <taxon>Dikarya</taxon>
        <taxon>Ascomycota</taxon>
        <taxon>Pezizomycotina</taxon>
        <taxon>Sordariomycetes</taxon>
        <taxon>Xylariomycetidae</taxon>
        <taxon>Xylariales</taxon>
        <taxon>Xylariaceae</taxon>
        <taxon>Xylaria</taxon>
    </lineage>
</organism>
<gene>
    <name evidence="7" type="ORF">NPX13_g7457</name>
</gene>
<keyword evidence="5" id="KW-0496">Mitochondrion</keyword>
<dbReference type="PANTHER" id="PTHR21382">
    <property type="entry name" value="NADH-UBIQUINONE OXIDOREDUCTASE SUBUNIT"/>
    <property type="match status" value="1"/>
</dbReference>
<evidence type="ECO:0000313" key="8">
    <source>
        <dbReference type="Proteomes" id="UP001148614"/>
    </source>
</evidence>
<dbReference type="InterPro" id="IPR039205">
    <property type="entry name" value="NDUFA11"/>
</dbReference>
<keyword evidence="2" id="KW-0812">Transmembrane</keyword>
<evidence type="ECO:0000313" key="7">
    <source>
        <dbReference type="EMBL" id="KAJ3565567.1"/>
    </source>
</evidence>
<keyword evidence="3" id="KW-0999">Mitochondrion inner membrane</keyword>
<comment type="caution">
    <text evidence="7">The sequence shown here is derived from an EMBL/GenBank/DDBJ whole genome shotgun (WGS) entry which is preliminary data.</text>
</comment>
<evidence type="ECO:0000256" key="6">
    <source>
        <dbReference type="ARBA" id="ARBA00023136"/>
    </source>
</evidence>
<dbReference type="GO" id="GO:0005743">
    <property type="term" value="C:mitochondrial inner membrane"/>
    <property type="evidence" value="ECO:0007669"/>
    <property type="project" value="UniProtKB-SubCell"/>
</dbReference>
<dbReference type="GO" id="GO:0006120">
    <property type="term" value="P:mitochondrial electron transport, NADH to ubiquinone"/>
    <property type="evidence" value="ECO:0007669"/>
    <property type="project" value="InterPro"/>
</dbReference>
<dbReference type="AlphaFoldDB" id="A0A9W8TKS4"/>
<evidence type="ECO:0000256" key="3">
    <source>
        <dbReference type="ARBA" id="ARBA00022792"/>
    </source>
</evidence>
<comment type="subcellular location">
    <subcellularLocation>
        <location evidence="1">Mitochondrion inner membrane</location>
        <topology evidence="1">Multi-pass membrane protein</topology>
    </subcellularLocation>
</comment>
<name>A0A9W8TKS4_9PEZI</name>
<evidence type="ECO:0000256" key="1">
    <source>
        <dbReference type="ARBA" id="ARBA00004448"/>
    </source>
</evidence>
<evidence type="ECO:0000256" key="4">
    <source>
        <dbReference type="ARBA" id="ARBA00022989"/>
    </source>
</evidence>
<evidence type="ECO:0000256" key="2">
    <source>
        <dbReference type="ARBA" id="ARBA00022692"/>
    </source>
</evidence>
<protein>
    <recommendedName>
        <fullName evidence="9">NADH-ubiquinone oxidoreductase 21.3 kDa subunit</fullName>
    </recommendedName>
</protein>
<dbReference type="VEuPathDB" id="FungiDB:F4678DRAFT_476556"/>
<accession>A0A9W8TKS4</accession>
<dbReference type="PANTHER" id="PTHR21382:SF1">
    <property type="entry name" value="NADH DEHYDROGENASE [UBIQUINONE] 1 ALPHA SUBCOMPLEX SUBUNIT 11"/>
    <property type="match status" value="1"/>
</dbReference>
<dbReference type="Proteomes" id="UP001148614">
    <property type="component" value="Unassembled WGS sequence"/>
</dbReference>
<sequence length="332" mass="35567">MLLGQSMDLSLGGGVAALGRAERDNAGPESVMKCESAGKERETSQRCWCGKTPADYACQTGQWTRQRSNGKTAGGQSLGGRAPRISVIQLTRALPKPATSCCGLLVNLCQPTHPSPTSPIATVPGWLNMANPRPIQRLAEERPFHQKDSIKSAIQGGLVGGGAGLFASAVQNSLASSHVGVWGVFTRTGGTIATFTALTTVYSFSKDAAANLREKDDTFNTTIGAFLGGATLGLRSGRMPRILGYGSALAVVLSVFDYTGGSLFGTRTEVPGMDEYERKEYLRKNRRRPIEDTIADIGEGRGIEPPGYEERRRERLKEKYGIEIKPVSTLAE</sequence>
<evidence type="ECO:0008006" key="9">
    <source>
        <dbReference type="Google" id="ProtNLM"/>
    </source>
</evidence>
<keyword evidence="4" id="KW-1133">Transmembrane helix</keyword>
<dbReference type="EMBL" id="JANPWZ010001471">
    <property type="protein sequence ID" value="KAJ3565567.1"/>
    <property type="molecule type" value="Genomic_DNA"/>
</dbReference>
<reference evidence="7" key="1">
    <citation type="submission" date="2022-07" db="EMBL/GenBank/DDBJ databases">
        <title>Genome Sequence of Xylaria arbuscula.</title>
        <authorList>
            <person name="Buettner E."/>
        </authorList>
    </citation>
    <scope>NUCLEOTIDE SEQUENCE</scope>
    <source>
        <strain evidence="7">VT107</strain>
    </source>
</reference>
<proteinExistence type="predicted"/>
<dbReference type="GO" id="GO:0045271">
    <property type="term" value="C:respiratory chain complex I"/>
    <property type="evidence" value="ECO:0007669"/>
    <property type="project" value="InterPro"/>
</dbReference>
<keyword evidence="6" id="KW-0472">Membrane</keyword>
<evidence type="ECO:0000256" key="5">
    <source>
        <dbReference type="ARBA" id="ARBA00023128"/>
    </source>
</evidence>